<organism evidence="2 3">
    <name type="scientific">Larinioides sclopetarius</name>
    <dbReference type="NCBI Taxonomy" id="280406"/>
    <lineage>
        <taxon>Eukaryota</taxon>
        <taxon>Metazoa</taxon>
        <taxon>Ecdysozoa</taxon>
        <taxon>Arthropoda</taxon>
        <taxon>Chelicerata</taxon>
        <taxon>Arachnida</taxon>
        <taxon>Araneae</taxon>
        <taxon>Araneomorphae</taxon>
        <taxon>Entelegynae</taxon>
        <taxon>Araneoidea</taxon>
        <taxon>Araneidae</taxon>
        <taxon>Larinioides</taxon>
    </lineage>
</organism>
<evidence type="ECO:0000313" key="3">
    <source>
        <dbReference type="Proteomes" id="UP001497382"/>
    </source>
</evidence>
<protein>
    <recommendedName>
        <fullName evidence="1">Parvovirus non-structural protein 1 helicase domain-containing protein</fullName>
    </recommendedName>
</protein>
<accession>A0AAV2B4T0</accession>
<dbReference type="Gene3D" id="3.40.50.300">
    <property type="entry name" value="P-loop containing nucleotide triphosphate hydrolases"/>
    <property type="match status" value="1"/>
</dbReference>
<dbReference type="GO" id="GO:0019079">
    <property type="term" value="P:viral genome replication"/>
    <property type="evidence" value="ECO:0007669"/>
    <property type="project" value="InterPro"/>
</dbReference>
<dbReference type="InterPro" id="IPR027417">
    <property type="entry name" value="P-loop_NTPase"/>
</dbReference>
<evidence type="ECO:0000313" key="2">
    <source>
        <dbReference type="EMBL" id="CAL1291238.1"/>
    </source>
</evidence>
<gene>
    <name evidence="2" type="ORF">LARSCL_LOCUS16974</name>
</gene>
<name>A0AAV2B4T0_9ARAC</name>
<comment type="caution">
    <text evidence="2">The sequence shown here is derived from an EMBL/GenBank/DDBJ whole genome shotgun (WGS) entry which is preliminary data.</text>
</comment>
<keyword evidence="3" id="KW-1185">Reference proteome</keyword>
<feature type="domain" description="Parvovirus non-structural protein 1 helicase" evidence="1">
    <location>
        <begin position="250"/>
        <end position="371"/>
    </location>
</feature>
<dbReference type="Proteomes" id="UP001497382">
    <property type="component" value="Unassembled WGS sequence"/>
</dbReference>
<proteinExistence type="predicted"/>
<dbReference type="InterPro" id="IPR001257">
    <property type="entry name" value="Parvovirus_NS1_helicase"/>
</dbReference>
<evidence type="ECO:0000259" key="1">
    <source>
        <dbReference type="Pfam" id="PF01057"/>
    </source>
</evidence>
<sequence length="436" mass="51068">MDFVRHCVGLSDKISCRRIVFGLDSPFGRMSEISYSKIVFGLKHHQKLYDCRTFIELVRTLHIIISEHDAVTDVCDRPGLHYHGIIEHGKDMLMQENEAIVQLRTYCAYCKIQNCDNPQQYVVELAQPPKKTAIIEIANSLNLKTYYSAISVTGIRLELGDFEKKVSKMKLMKYIGTIIKTRRTYESAEIWNEVIKYYGFIPDELENLIALSLDLVKQEILDRSILVLCRKFIGTSESYYTIEESTDIVVEWCRYQSINIEEFTMNLVKCLDRQVPYRNSLYFEGSYESGINNIINSIADACVFVEQIYRETTGYAYFWEICLEKRCIIIRDPIFDEHMFEKLEKIFRGIGTPVPHRQYILKYLRPTPVIVICGVGDKKDDLYLQRLQINFLKSYVNLKPFIKLSSDPRRLHPKWLNILYMNIFGKSIEHVIHHVN</sequence>
<dbReference type="AlphaFoldDB" id="A0AAV2B4T0"/>
<dbReference type="Pfam" id="PF01057">
    <property type="entry name" value="Parvo_NS1"/>
    <property type="match status" value="1"/>
</dbReference>
<dbReference type="EMBL" id="CAXIEN010000278">
    <property type="protein sequence ID" value="CAL1291238.1"/>
    <property type="molecule type" value="Genomic_DNA"/>
</dbReference>
<reference evidence="2 3" key="1">
    <citation type="submission" date="2024-04" db="EMBL/GenBank/DDBJ databases">
        <authorList>
            <person name="Rising A."/>
            <person name="Reimegard J."/>
            <person name="Sonavane S."/>
            <person name="Akerstrom W."/>
            <person name="Nylinder S."/>
            <person name="Hedman E."/>
            <person name="Kallberg Y."/>
        </authorList>
    </citation>
    <scope>NUCLEOTIDE SEQUENCE [LARGE SCALE GENOMIC DNA]</scope>
</reference>